<name>A0ABT3G445_9BACT</name>
<keyword evidence="5" id="KW-1185">Reference proteome</keyword>
<dbReference type="Pfam" id="PF00291">
    <property type="entry name" value="PALP"/>
    <property type="match status" value="1"/>
</dbReference>
<reference evidence="4" key="1">
    <citation type="submission" date="2022-10" db="EMBL/GenBank/DDBJ databases">
        <title>Luteolibacter sp. GHJ8, whole genome shotgun sequencing project.</title>
        <authorList>
            <person name="Zhao G."/>
            <person name="Shen L."/>
        </authorList>
    </citation>
    <scope>NUCLEOTIDE SEQUENCE</scope>
    <source>
        <strain evidence="4">GHJ8</strain>
    </source>
</reference>
<organism evidence="4 5">
    <name type="scientific">Luteolibacter rhizosphaerae</name>
    <dbReference type="NCBI Taxonomy" id="2989719"/>
    <lineage>
        <taxon>Bacteria</taxon>
        <taxon>Pseudomonadati</taxon>
        <taxon>Verrucomicrobiota</taxon>
        <taxon>Verrucomicrobiia</taxon>
        <taxon>Verrucomicrobiales</taxon>
        <taxon>Verrucomicrobiaceae</taxon>
        <taxon>Luteolibacter</taxon>
    </lineage>
</organism>
<evidence type="ECO:0000259" key="3">
    <source>
        <dbReference type="Pfam" id="PF00291"/>
    </source>
</evidence>
<dbReference type="InterPro" id="IPR036052">
    <property type="entry name" value="TrpB-like_PALP_sf"/>
</dbReference>
<keyword evidence="2" id="KW-0663">Pyridoxal phosphate</keyword>
<dbReference type="CDD" id="cd01561">
    <property type="entry name" value="CBS_like"/>
    <property type="match status" value="1"/>
</dbReference>
<feature type="domain" description="Tryptophan synthase beta chain-like PALP" evidence="3">
    <location>
        <begin position="22"/>
        <end position="309"/>
    </location>
</feature>
<evidence type="ECO:0000256" key="1">
    <source>
        <dbReference type="ARBA" id="ARBA00001933"/>
    </source>
</evidence>
<dbReference type="InterPro" id="IPR001926">
    <property type="entry name" value="TrpB-like_PALP"/>
</dbReference>
<dbReference type="InterPro" id="IPR050214">
    <property type="entry name" value="Cys_Synth/Cystath_Beta-Synth"/>
</dbReference>
<comment type="caution">
    <text evidence="4">The sequence shown here is derived from an EMBL/GenBank/DDBJ whole genome shotgun (WGS) entry which is preliminary data.</text>
</comment>
<dbReference type="SUPFAM" id="SSF53686">
    <property type="entry name" value="Tryptophan synthase beta subunit-like PLP-dependent enzymes"/>
    <property type="match status" value="1"/>
</dbReference>
<sequence>MISPVAAPARPAPVGGRFIRQIPPTPLVPVTLDAELGPIWCKLEFMNPSGSTKDRIARHILEKAWRRGEIREGDTVVEASSGSTSIALALACAQMGLKFVAFIPSSATNERGLMIRAYGGEVRRIEGGMSKVLEAAESAALEHGWFAAKQFENPDNAEAHRMFTGPEILSQMECGCVDAVVSGVGTGGTLRGLWEAFDDAGCGAQAFAAIPCEGRAFGDNAECASLIFSKEVPGVAECLSLLYKEWREGPRGGAIQEVTVREELCLDLTQRLWALGYPVGPSSGLNYAAALEAKRRLGRDGRVVTVFPDRMERYFSHRVFAGLREDG</sequence>
<dbReference type="RefSeq" id="WP_264513859.1">
    <property type="nucleotide sequence ID" value="NZ_JAPDDR010000005.1"/>
</dbReference>
<dbReference type="PANTHER" id="PTHR10314">
    <property type="entry name" value="CYSTATHIONINE BETA-SYNTHASE"/>
    <property type="match status" value="1"/>
</dbReference>
<evidence type="ECO:0000313" key="4">
    <source>
        <dbReference type="EMBL" id="MCW1914334.1"/>
    </source>
</evidence>
<dbReference type="EMBL" id="JAPDDR010000005">
    <property type="protein sequence ID" value="MCW1914334.1"/>
    <property type="molecule type" value="Genomic_DNA"/>
</dbReference>
<dbReference type="Gene3D" id="3.40.50.1100">
    <property type="match status" value="2"/>
</dbReference>
<accession>A0ABT3G445</accession>
<gene>
    <name evidence="4" type="ORF">OJ996_12155</name>
</gene>
<proteinExistence type="predicted"/>
<evidence type="ECO:0000256" key="2">
    <source>
        <dbReference type="ARBA" id="ARBA00022898"/>
    </source>
</evidence>
<dbReference type="Proteomes" id="UP001165653">
    <property type="component" value="Unassembled WGS sequence"/>
</dbReference>
<protein>
    <submittedName>
        <fullName evidence="4">PLP-dependent cysteine synthase family protein</fullName>
    </submittedName>
</protein>
<evidence type="ECO:0000313" key="5">
    <source>
        <dbReference type="Proteomes" id="UP001165653"/>
    </source>
</evidence>
<comment type="cofactor">
    <cofactor evidence="1">
        <name>pyridoxal 5'-phosphate</name>
        <dbReference type="ChEBI" id="CHEBI:597326"/>
    </cofactor>
</comment>